<evidence type="ECO:0000256" key="1">
    <source>
        <dbReference type="ARBA" id="ARBA00008720"/>
    </source>
</evidence>
<proteinExistence type="inferred from homology"/>
<evidence type="ECO:0000313" key="3">
    <source>
        <dbReference type="EMBL" id="AZZ65272.1"/>
    </source>
</evidence>
<dbReference type="Proteomes" id="UP000256585">
    <property type="component" value="Chromosome"/>
</dbReference>
<reference evidence="3" key="1">
    <citation type="submission" date="2019-03" db="EMBL/GenBank/DDBJ databases">
        <title>Draft Sequence and Annotation of the Mycoplasma phocicerebrale Strain 1049T Genome.</title>
        <authorList>
            <person name="Frasca S.Jr."/>
            <person name="Kutish G.F."/>
            <person name="Castellanos Gell J."/>
            <person name="Michaels D.L."/>
            <person name="Brown D.R."/>
        </authorList>
    </citation>
    <scope>NUCLEOTIDE SEQUENCE</scope>
    <source>
        <strain evidence="3">1049</strain>
    </source>
</reference>
<gene>
    <name evidence="3" type="ORF">DMC14_000430</name>
</gene>
<name>A0A3Q9V2S2_9BACT</name>
<protein>
    <submittedName>
        <fullName evidence="3">Uncharacterized protein</fullName>
    </submittedName>
</protein>
<sequence length="73" mass="8430">MENIEERNKIIDLFDKYGELLAQSQKQALYLHLIEDLSFSEIGVELAMTRAGAYDAVKKAKQKLLLFDKKINK</sequence>
<organism evidence="3 4">
    <name type="scientific">Metamycoplasma phocicerebrale</name>
    <dbReference type="NCBI Taxonomy" id="142649"/>
    <lineage>
        <taxon>Bacteria</taxon>
        <taxon>Bacillati</taxon>
        <taxon>Mycoplasmatota</taxon>
        <taxon>Mycoplasmoidales</taxon>
        <taxon>Metamycoplasmataceae</taxon>
        <taxon>Metamycoplasma</taxon>
    </lineage>
</organism>
<dbReference type="Gene3D" id="1.10.10.10">
    <property type="entry name" value="Winged helix-like DNA-binding domain superfamily/Winged helix DNA-binding domain"/>
    <property type="match status" value="1"/>
</dbReference>
<dbReference type="AlphaFoldDB" id="A0A3Q9V2S2"/>
<dbReference type="Pfam" id="PF04297">
    <property type="entry name" value="UPF0122"/>
    <property type="match status" value="1"/>
</dbReference>
<dbReference type="KEGG" id="mphc:DMC14_000430"/>
<comment type="function">
    <text evidence="2">Might take part in the signal recognition particle (SRP) pathway. This is inferred from the conservation of its genetic proximity to ftsY/ffh. May be a regulatory protein.</text>
</comment>
<evidence type="ECO:0000256" key="2">
    <source>
        <dbReference type="ARBA" id="ARBA00024764"/>
    </source>
</evidence>
<dbReference type="InterPro" id="IPR036388">
    <property type="entry name" value="WH-like_DNA-bd_sf"/>
</dbReference>
<dbReference type="OrthoDB" id="404035at2"/>
<keyword evidence="4" id="KW-1185">Reference proteome</keyword>
<accession>A0A3Q9V2S2</accession>
<dbReference type="InterPro" id="IPR013324">
    <property type="entry name" value="RNA_pol_sigma_r3/r4-like"/>
</dbReference>
<comment type="similarity">
    <text evidence="1">Belongs to the UPF0122 family.</text>
</comment>
<dbReference type="RefSeq" id="WP_116171910.1">
    <property type="nucleotide sequence ID" value="NZ_CP033058.2"/>
</dbReference>
<dbReference type="InterPro" id="IPR007394">
    <property type="entry name" value="UPF0122"/>
</dbReference>
<evidence type="ECO:0000313" key="4">
    <source>
        <dbReference type="Proteomes" id="UP000256585"/>
    </source>
</evidence>
<dbReference type="SUPFAM" id="SSF88659">
    <property type="entry name" value="Sigma3 and sigma4 domains of RNA polymerase sigma factors"/>
    <property type="match status" value="1"/>
</dbReference>
<dbReference type="EMBL" id="CP033058">
    <property type="protein sequence ID" value="AZZ65272.1"/>
    <property type="molecule type" value="Genomic_DNA"/>
</dbReference>